<organism evidence="1 2">
    <name type="scientific">Rhizobium leguminosarum</name>
    <dbReference type="NCBI Taxonomy" id="384"/>
    <lineage>
        <taxon>Bacteria</taxon>
        <taxon>Pseudomonadati</taxon>
        <taxon>Pseudomonadota</taxon>
        <taxon>Alphaproteobacteria</taxon>
        <taxon>Hyphomicrobiales</taxon>
        <taxon>Rhizobiaceae</taxon>
        <taxon>Rhizobium/Agrobacterium group</taxon>
        <taxon>Rhizobium</taxon>
    </lineage>
</organism>
<sequence length="80" mass="8643">MPGATRGTNNLTSVISEWQGEATEREAIRIAARLKPTAEHLRDTIDAKLSPAESASARSRMSIAEILKQTVQDPTKVGLV</sequence>
<gene>
    <name evidence="1" type="ORF">BA011_26665</name>
</gene>
<accession>A0A1B1CHV7</accession>
<dbReference type="EMBL" id="CP016287">
    <property type="protein sequence ID" value="ANP89347.1"/>
    <property type="molecule type" value="Genomic_DNA"/>
</dbReference>
<proteinExistence type="predicted"/>
<keyword evidence="1" id="KW-0614">Plasmid</keyword>
<name>A0A1B1CHV7_RHILE</name>
<protein>
    <submittedName>
        <fullName evidence="1">Uncharacterized protein</fullName>
    </submittedName>
</protein>
<geneLocation type="plasmid" evidence="1 2">
    <name>unnamed1</name>
</geneLocation>
<evidence type="ECO:0000313" key="1">
    <source>
        <dbReference type="EMBL" id="ANP89347.1"/>
    </source>
</evidence>
<dbReference type="Proteomes" id="UP000092691">
    <property type="component" value="Plasmid unnamed1"/>
</dbReference>
<reference evidence="1 2" key="1">
    <citation type="submission" date="2016-06" db="EMBL/GenBank/DDBJ databases">
        <title>Microsymbionts genomes from the relict species Vavilovia formosa.</title>
        <authorList>
            <person name="Chirak E."/>
            <person name="Kimeklis A."/>
            <person name="Andronov E."/>
        </authorList>
    </citation>
    <scope>NUCLEOTIDE SEQUENCE [LARGE SCALE GENOMIC DNA]</scope>
    <source>
        <strain evidence="1 2">Vaf10</strain>
        <plasmid evidence="2">Plasmid unnamed1</plasmid>
    </source>
</reference>
<evidence type="ECO:0000313" key="2">
    <source>
        <dbReference type="Proteomes" id="UP000092691"/>
    </source>
</evidence>
<dbReference type="AlphaFoldDB" id="A0A1B1CHV7"/>